<dbReference type="RefSeq" id="WP_242330687.1">
    <property type="nucleotide sequence ID" value="NZ_CP071872.1"/>
</dbReference>
<protein>
    <submittedName>
        <fullName evidence="1">Uncharacterized protein</fullName>
    </submittedName>
</protein>
<keyword evidence="2" id="KW-1185">Reference proteome</keyword>
<gene>
    <name evidence="1" type="ORF">J4032_11575</name>
</gene>
<name>A0ABY3WHN1_9ACTN</name>
<sequence length="255" mass="27837">MPLLERSPNNASVDAVLRQFEVNPATVGSLPLIDPNHIDPSQWAVLTDLLPLMGWGVIGRYRTMSYDFGPPRGLGRAVANTLSNPVSREIGGEETIGTETTFSISSTVEAGFFDMVKASVTSSFSQTWSSSTTFKDYLTIPIPPGYMSWLELRPVMRWLSGHFVHVRNHWNGGRVRTRFSGDVVAPGLEGTLQDVIVLREAPIPQAQAEVLKAAANRSDALQESDGAIMLPASFAALEWGEHANSTDVTDKVRAR</sequence>
<proteinExistence type="predicted"/>
<evidence type="ECO:0000313" key="1">
    <source>
        <dbReference type="EMBL" id="UNM12093.1"/>
    </source>
</evidence>
<accession>A0ABY3WHN1</accession>
<reference evidence="1 2" key="1">
    <citation type="submission" date="2021-03" db="EMBL/GenBank/DDBJ databases">
        <title>Complete genome of Streptomyces formicae strain 1H-GS9 (DSM 100524).</title>
        <authorList>
            <person name="Atanasov K.E."/>
            <person name="Altabella T."/>
            <person name="Ferrer A."/>
        </authorList>
    </citation>
    <scope>NUCLEOTIDE SEQUENCE [LARGE SCALE GENOMIC DNA]</scope>
    <source>
        <strain evidence="1 2">1H-GS9</strain>
    </source>
</reference>
<evidence type="ECO:0000313" key="2">
    <source>
        <dbReference type="Proteomes" id="UP000828924"/>
    </source>
</evidence>
<dbReference type="EMBL" id="CP071872">
    <property type="protein sequence ID" value="UNM12093.1"/>
    <property type="molecule type" value="Genomic_DNA"/>
</dbReference>
<organism evidence="1 2">
    <name type="scientific">Streptomyces formicae</name>
    <dbReference type="NCBI Taxonomy" id="1616117"/>
    <lineage>
        <taxon>Bacteria</taxon>
        <taxon>Bacillati</taxon>
        <taxon>Actinomycetota</taxon>
        <taxon>Actinomycetes</taxon>
        <taxon>Kitasatosporales</taxon>
        <taxon>Streptomycetaceae</taxon>
        <taxon>Streptomyces</taxon>
    </lineage>
</organism>
<dbReference type="Proteomes" id="UP000828924">
    <property type="component" value="Chromosome"/>
</dbReference>